<evidence type="ECO:0000313" key="12">
    <source>
        <dbReference type="Proteomes" id="UP000326354"/>
    </source>
</evidence>
<dbReference type="GO" id="GO:0016020">
    <property type="term" value="C:membrane"/>
    <property type="evidence" value="ECO:0007669"/>
    <property type="project" value="UniProtKB-SubCell"/>
</dbReference>
<feature type="transmembrane region" description="Helical" evidence="8">
    <location>
        <begin position="182"/>
        <end position="202"/>
    </location>
</feature>
<feature type="transmembrane region" description="Helical" evidence="8">
    <location>
        <begin position="416"/>
        <end position="434"/>
    </location>
</feature>
<feature type="transmembrane region" description="Helical" evidence="8">
    <location>
        <begin position="249"/>
        <end position="271"/>
    </location>
</feature>
<proteinExistence type="inferred from homology"/>
<feature type="domain" description="CzcB-like barrel-sandwich hybrid" evidence="10">
    <location>
        <begin position="460"/>
        <end position="576"/>
    </location>
</feature>
<keyword evidence="5 8" id="KW-0812">Transmembrane</keyword>
<feature type="transmembrane region" description="Helical" evidence="8">
    <location>
        <begin position="351"/>
        <end position="370"/>
    </location>
</feature>
<evidence type="ECO:0000256" key="6">
    <source>
        <dbReference type="ARBA" id="ARBA00022989"/>
    </source>
</evidence>
<evidence type="ECO:0000256" key="4">
    <source>
        <dbReference type="ARBA" id="ARBA00022448"/>
    </source>
</evidence>
<keyword evidence="6 8" id="KW-1133">Transmembrane helix</keyword>
<evidence type="ECO:0000256" key="1">
    <source>
        <dbReference type="ARBA" id="ARBA00001947"/>
    </source>
</evidence>
<dbReference type="GO" id="GO:0060003">
    <property type="term" value="P:copper ion export"/>
    <property type="evidence" value="ECO:0007669"/>
    <property type="project" value="TreeGrafter"/>
</dbReference>
<evidence type="ECO:0000259" key="10">
    <source>
        <dbReference type="Pfam" id="PF25973"/>
    </source>
</evidence>
<protein>
    <submittedName>
        <fullName evidence="11">Peptidase M50</fullName>
    </submittedName>
</protein>
<reference evidence="11 12" key="1">
    <citation type="submission" date="2019-08" db="EMBL/GenBank/DDBJ databases">
        <title>Complete genome sequence of Candidatus Uab amorphum.</title>
        <authorList>
            <person name="Shiratori T."/>
            <person name="Suzuki S."/>
            <person name="Kakizawa Y."/>
            <person name="Ishida K."/>
        </authorList>
    </citation>
    <scope>NUCLEOTIDE SEQUENCE [LARGE SCALE GENOMIC DNA]</scope>
    <source>
        <strain evidence="11 12">SRT547</strain>
    </source>
</reference>
<dbReference type="Proteomes" id="UP000326354">
    <property type="component" value="Chromosome"/>
</dbReference>
<dbReference type="Pfam" id="PF02163">
    <property type="entry name" value="Peptidase_M50"/>
    <property type="match status" value="1"/>
</dbReference>
<dbReference type="GO" id="GO:0015679">
    <property type="term" value="P:plasma membrane copper ion transport"/>
    <property type="evidence" value="ECO:0007669"/>
    <property type="project" value="TreeGrafter"/>
</dbReference>
<dbReference type="SUPFAM" id="SSF111369">
    <property type="entry name" value="HlyD-like secretion proteins"/>
    <property type="match status" value="1"/>
</dbReference>
<dbReference type="KEGG" id="uam:UABAM_01768"/>
<gene>
    <name evidence="11" type="ORF">UABAM_01768</name>
</gene>
<dbReference type="Gene3D" id="2.40.50.100">
    <property type="match status" value="1"/>
</dbReference>
<dbReference type="PANTHER" id="PTHR30097:SF4">
    <property type="entry name" value="SLR6042 PROTEIN"/>
    <property type="match status" value="1"/>
</dbReference>
<dbReference type="EMBL" id="AP019860">
    <property type="protein sequence ID" value="BBM83416.1"/>
    <property type="molecule type" value="Genomic_DNA"/>
</dbReference>
<evidence type="ECO:0000256" key="5">
    <source>
        <dbReference type="ARBA" id="ARBA00022692"/>
    </source>
</evidence>
<dbReference type="GO" id="GO:0006508">
    <property type="term" value="P:proteolysis"/>
    <property type="evidence" value="ECO:0007669"/>
    <property type="project" value="InterPro"/>
</dbReference>
<comment type="subcellular location">
    <subcellularLocation>
        <location evidence="2">Membrane</location>
        <topology evidence="2">Multi-pass membrane protein</topology>
    </subcellularLocation>
</comment>
<feature type="domain" description="Peptidase M50" evidence="9">
    <location>
        <begin position="192"/>
        <end position="270"/>
    </location>
</feature>
<dbReference type="InterPro" id="IPR058647">
    <property type="entry name" value="BSH_CzcB-like"/>
</dbReference>
<keyword evidence="7 8" id="KW-0472">Membrane</keyword>
<dbReference type="PANTHER" id="PTHR30097">
    <property type="entry name" value="CATION EFFLUX SYSTEM PROTEIN CUSB"/>
    <property type="match status" value="1"/>
</dbReference>
<evidence type="ECO:0000256" key="3">
    <source>
        <dbReference type="ARBA" id="ARBA00007931"/>
    </source>
</evidence>
<name>A0A5S9IL22_UABAM</name>
<dbReference type="RefSeq" id="WP_151967615.1">
    <property type="nucleotide sequence ID" value="NZ_AP019860.1"/>
</dbReference>
<comment type="similarity">
    <text evidence="3">Belongs to the peptidase M50B family.</text>
</comment>
<feature type="transmembrane region" description="Helical" evidence="8">
    <location>
        <begin position="376"/>
        <end position="396"/>
    </location>
</feature>
<feature type="transmembrane region" description="Helical" evidence="8">
    <location>
        <begin position="277"/>
        <end position="298"/>
    </location>
</feature>
<dbReference type="InterPro" id="IPR008915">
    <property type="entry name" value="Peptidase_M50"/>
</dbReference>
<dbReference type="Pfam" id="PF25973">
    <property type="entry name" value="BSH_CzcB"/>
    <property type="match status" value="1"/>
</dbReference>
<dbReference type="GO" id="GO:0030313">
    <property type="term" value="C:cell envelope"/>
    <property type="evidence" value="ECO:0007669"/>
    <property type="project" value="TreeGrafter"/>
</dbReference>
<evidence type="ECO:0000256" key="7">
    <source>
        <dbReference type="ARBA" id="ARBA00023136"/>
    </source>
</evidence>
<feature type="transmembrane region" description="Helical" evidence="8">
    <location>
        <begin position="149"/>
        <end position="170"/>
    </location>
</feature>
<evidence type="ECO:0000313" key="11">
    <source>
        <dbReference type="EMBL" id="BBM83416.1"/>
    </source>
</evidence>
<comment type="cofactor">
    <cofactor evidence="1">
        <name>Zn(2+)</name>
        <dbReference type="ChEBI" id="CHEBI:29105"/>
    </cofactor>
</comment>
<organism evidence="11 12">
    <name type="scientific">Uabimicrobium amorphum</name>
    <dbReference type="NCBI Taxonomy" id="2596890"/>
    <lineage>
        <taxon>Bacteria</taxon>
        <taxon>Pseudomonadati</taxon>
        <taxon>Planctomycetota</taxon>
        <taxon>Candidatus Uabimicrobiia</taxon>
        <taxon>Candidatus Uabimicrobiales</taxon>
        <taxon>Candidatus Uabimicrobiaceae</taxon>
        <taxon>Candidatus Uabimicrobium</taxon>
    </lineage>
</organism>
<dbReference type="AlphaFoldDB" id="A0A5S9IL22"/>
<feature type="transmembrane region" description="Helical" evidence="8">
    <location>
        <begin position="222"/>
        <end position="242"/>
    </location>
</feature>
<accession>A0A5S9IL22</accession>
<sequence>MTEKSNVDFAIQEWMNLCPQLREDLKITFQKQKGEVSYTIEDPINSRYYRVGLLEYKFISLLNGKKKLSDLIITMVEDMQEQSFDNHEVLQILNWLNDSGLLQKGTPSNLQKDIFSSANEKASFLVFPKFPIGKPDKIISGLFPFFRPLLGNLFFCVWIITVLCGCYYIFSDWKTFVYGSNDILSVYSVISFALIWVMLKIVHELWHGLVCKLYGGDVREAGIMLLLLIPLGYVDTSSSWNFPSKWQRIYVSIAGMYIEVFIAAIAAIVWGETQSKVVQQICYNIIILGSITTLFFNINPLMRFDGYYVLMDLVEEPNLYTRSRNYIHYLCKRYILGVKVTTNTTIRQKPLFLVYGLLCFMWRILIYFGIFLASSIMLMGVGMIIAICVLLMWILIPTIKVLIFMFFGSKTEKPNVLRSLAVLGTVAAFCVVGYQNLTWQEKIQSPGVVVYKNYEIVRNYCPGFVKKIHINSGDYVKKGQILLILENREKHVALEKTKYDIAITENFIRRNQNDEEKRIQVQIAKEKLEYFHQTMSENKALVDSLTIKAPIDGYVFNEHLDSLYGKYIATGEELVEIFATDSAVFRAAILEDEIEQYAIKKGMDVTIYIVSLQMGFTGKINSVSPRADYEIKHPGITALAGGDLVVEQAAQGQNSQAKYRLAYPHFYLEVTIPKHYRKLLCNEQTGYIRIYREEKTVAELLYYKIKSKIQKFYASNL</sequence>
<evidence type="ECO:0000259" key="9">
    <source>
        <dbReference type="Pfam" id="PF02163"/>
    </source>
</evidence>
<keyword evidence="12" id="KW-1185">Reference proteome</keyword>
<dbReference type="CDD" id="cd05709">
    <property type="entry name" value="S2P-M50"/>
    <property type="match status" value="1"/>
</dbReference>
<dbReference type="InterPro" id="IPR051909">
    <property type="entry name" value="MFP_Cation_Efflux"/>
</dbReference>
<dbReference type="OrthoDB" id="9759690at2"/>
<keyword evidence="4" id="KW-0813">Transport</keyword>
<evidence type="ECO:0000256" key="8">
    <source>
        <dbReference type="SAM" id="Phobius"/>
    </source>
</evidence>
<evidence type="ECO:0000256" key="2">
    <source>
        <dbReference type="ARBA" id="ARBA00004141"/>
    </source>
</evidence>